<protein>
    <submittedName>
        <fullName evidence="2">Uncharacterized protein</fullName>
    </submittedName>
</protein>
<evidence type="ECO:0000313" key="2">
    <source>
        <dbReference type="EMBL" id="PYH72047.1"/>
    </source>
</evidence>
<accession>A0A319BHC6</accession>
<keyword evidence="1" id="KW-0732">Signal</keyword>
<name>A0A319BHC6_ASPVC</name>
<organism evidence="2 3">
    <name type="scientific">Aspergillus vadensis (strain CBS 113365 / IMI 142717 / IBT 24658)</name>
    <dbReference type="NCBI Taxonomy" id="1448311"/>
    <lineage>
        <taxon>Eukaryota</taxon>
        <taxon>Fungi</taxon>
        <taxon>Dikarya</taxon>
        <taxon>Ascomycota</taxon>
        <taxon>Pezizomycotina</taxon>
        <taxon>Eurotiomycetes</taxon>
        <taxon>Eurotiomycetidae</taxon>
        <taxon>Eurotiales</taxon>
        <taxon>Aspergillaceae</taxon>
        <taxon>Aspergillus</taxon>
        <taxon>Aspergillus subgen. Circumdati</taxon>
    </lineage>
</organism>
<proteinExistence type="predicted"/>
<dbReference type="RefSeq" id="XP_025565841.1">
    <property type="nucleotide sequence ID" value="XM_025710581.1"/>
</dbReference>
<dbReference type="Proteomes" id="UP000248405">
    <property type="component" value="Unassembled WGS sequence"/>
</dbReference>
<sequence>MLFNKSILAATLAVFATGVFGQTIEIQYGTSKDNTHKQEVELDILTPLKYPGYYSYWYSPEPCRVIQQLHFLPGSDGFGLEKGEHEFIIPRYMAHVICYHDDEDDEEGNDE</sequence>
<dbReference type="GeneID" id="37215173"/>
<dbReference type="OrthoDB" id="4469100at2759"/>
<feature type="chain" id="PRO_5016437025" evidence="1">
    <location>
        <begin position="22"/>
        <end position="111"/>
    </location>
</feature>
<keyword evidence="3" id="KW-1185">Reference proteome</keyword>
<feature type="signal peptide" evidence="1">
    <location>
        <begin position="1"/>
        <end position="21"/>
    </location>
</feature>
<dbReference type="EMBL" id="KZ821617">
    <property type="protein sequence ID" value="PYH72047.1"/>
    <property type="molecule type" value="Genomic_DNA"/>
</dbReference>
<gene>
    <name evidence="2" type="ORF">BO88DRAFT_450662</name>
</gene>
<evidence type="ECO:0000313" key="3">
    <source>
        <dbReference type="Proteomes" id="UP000248405"/>
    </source>
</evidence>
<dbReference type="AlphaFoldDB" id="A0A319BHC6"/>
<evidence type="ECO:0000256" key="1">
    <source>
        <dbReference type="SAM" id="SignalP"/>
    </source>
</evidence>
<reference evidence="2" key="1">
    <citation type="submission" date="2016-12" db="EMBL/GenBank/DDBJ databases">
        <title>The genomes of Aspergillus section Nigri reveals drivers in fungal speciation.</title>
        <authorList>
            <consortium name="DOE Joint Genome Institute"/>
            <person name="Vesth T.C."/>
            <person name="Nybo J."/>
            <person name="Theobald S."/>
            <person name="Brandl J."/>
            <person name="Frisvad J.C."/>
            <person name="Nielsen K.F."/>
            <person name="Lyhne E.K."/>
            <person name="Kogle M.E."/>
            <person name="Kuo A."/>
            <person name="Riley R."/>
            <person name="Clum A."/>
            <person name="Nolan M."/>
            <person name="Lipzen A."/>
            <person name="Salamov A."/>
            <person name="Henrissat B."/>
            <person name="Wiebenga A."/>
            <person name="De Vries R.P."/>
            <person name="Grigoriev I.V."/>
            <person name="Mortensen U.H."/>
            <person name="Andersen M.R."/>
            <person name="Baker S.E."/>
        </authorList>
    </citation>
    <scope>NUCLEOTIDE SEQUENCE [LARGE SCALE GENOMIC DNA]</scope>
    <source>
        <strain evidence="2">CBS 113365</strain>
    </source>
</reference>